<evidence type="ECO:0000256" key="1">
    <source>
        <dbReference type="SAM" id="MobiDB-lite"/>
    </source>
</evidence>
<comment type="caution">
    <text evidence="2">The sequence shown here is derived from an EMBL/GenBank/DDBJ whole genome shotgun (WGS) entry which is preliminary data.</text>
</comment>
<organism evidence="2 3">
    <name type="scientific">Pogonophryne albipinna</name>
    <dbReference type="NCBI Taxonomy" id="1090488"/>
    <lineage>
        <taxon>Eukaryota</taxon>
        <taxon>Metazoa</taxon>
        <taxon>Chordata</taxon>
        <taxon>Craniata</taxon>
        <taxon>Vertebrata</taxon>
        <taxon>Euteleostomi</taxon>
        <taxon>Actinopterygii</taxon>
        <taxon>Neopterygii</taxon>
        <taxon>Teleostei</taxon>
        <taxon>Neoteleostei</taxon>
        <taxon>Acanthomorphata</taxon>
        <taxon>Eupercaria</taxon>
        <taxon>Perciformes</taxon>
        <taxon>Notothenioidei</taxon>
        <taxon>Pogonophryne</taxon>
    </lineage>
</organism>
<accession>A0AAD6FDS5</accession>
<protein>
    <submittedName>
        <fullName evidence="2">Uncharacterized protein</fullName>
    </submittedName>
</protein>
<dbReference type="EMBL" id="JAPTMU010000016">
    <property type="protein sequence ID" value="KAJ4930148.1"/>
    <property type="molecule type" value="Genomic_DNA"/>
</dbReference>
<gene>
    <name evidence="2" type="ORF">JOQ06_019161</name>
</gene>
<evidence type="ECO:0000313" key="2">
    <source>
        <dbReference type="EMBL" id="KAJ4930148.1"/>
    </source>
</evidence>
<feature type="region of interest" description="Disordered" evidence="1">
    <location>
        <begin position="30"/>
        <end position="61"/>
    </location>
</feature>
<dbReference type="AlphaFoldDB" id="A0AAD6FDS5"/>
<dbReference type="Proteomes" id="UP001219934">
    <property type="component" value="Unassembled WGS sequence"/>
</dbReference>
<sequence>MMRRIRPWPFGLQSQPDISGECVHRSREARFVSDQGSEQSFTDQNTTHCMTQDINNHTPNL</sequence>
<proteinExistence type="predicted"/>
<reference evidence="2" key="1">
    <citation type="submission" date="2022-11" db="EMBL/GenBank/DDBJ databases">
        <title>Chromosome-level genome of Pogonophryne albipinna.</title>
        <authorList>
            <person name="Jo E."/>
        </authorList>
    </citation>
    <scope>NUCLEOTIDE SEQUENCE</scope>
    <source>
        <strain evidence="2">SGF0006</strain>
        <tissue evidence="2">Muscle</tissue>
    </source>
</reference>
<keyword evidence="3" id="KW-1185">Reference proteome</keyword>
<name>A0AAD6FDS5_9TELE</name>
<feature type="non-terminal residue" evidence="2">
    <location>
        <position position="1"/>
    </location>
</feature>
<feature type="compositionally biased region" description="Polar residues" evidence="1">
    <location>
        <begin position="34"/>
        <end position="61"/>
    </location>
</feature>
<evidence type="ECO:0000313" key="3">
    <source>
        <dbReference type="Proteomes" id="UP001219934"/>
    </source>
</evidence>